<dbReference type="Gene3D" id="3.40.630.30">
    <property type="match status" value="1"/>
</dbReference>
<protein>
    <recommendedName>
        <fullName evidence="1">N-acetyltransferase domain-containing protein</fullName>
    </recommendedName>
</protein>
<dbReference type="RefSeq" id="WP_095511554.1">
    <property type="nucleotide sequence ID" value="NZ_MQWD01000001.1"/>
</dbReference>
<organism evidence="2 3">
    <name type="scientific">Rubrivirga marina</name>
    <dbReference type="NCBI Taxonomy" id="1196024"/>
    <lineage>
        <taxon>Bacteria</taxon>
        <taxon>Pseudomonadati</taxon>
        <taxon>Rhodothermota</taxon>
        <taxon>Rhodothermia</taxon>
        <taxon>Rhodothermales</taxon>
        <taxon>Rubricoccaceae</taxon>
        <taxon>Rubrivirga</taxon>
    </lineage>
</organism>
<dbReference type="SUPFAM" id="SSF55729">
    <property type="entry name" value="Acyl-CoA N-acyltransferases (Nat)"/>
    <property type="match status" value="1"/>
</dbReference>
<evidence type="ECO:0000313" key="3">
    <source>
        <dbReference type="Proteomes" id="UP000216339"/>
    </source>
</evidence>
<keyword evidence="3" id="KW-1185">Reference proteome</keyword>
<dbReference type="InterPro" id="IPR051908">
    <property type="entry name" value="Ribosomal_N-acetyltransferase"/>
</dbReference>
<proteinExistence type="predicted"/>
<dbReference type="PANTHER" id="PTHR43441:SF11">
    <property type="entry name" value="RIBOSOMAL-PROTEIN-SERINE ACETYLTRANSFERASE"/>
    <property type="match status" value="1"/>
</dbReference>
<dbReference type="OrthoDB" id="9811523at2"/>
<dbReference type="EMBL" id="MQWD01000001">
    <property type="protein sequence ID" value="PAP77881.1"/>
    <property type="molecule type" value="Genomic_DNA"/>
</dbReference>
<dbReference type="GO" id="GO:1990189">
    <property type="term" value="F:protein N-terminal-serine acetyltransferase activity"/>
    <property type="evidence" value="ECO:0007669"/>
    <property type="project" value="TreeGrafter"/>
</dbReference>
<dbReference type="PANTHER" id="PTHR43441">
    <property type="entry name" value="RIBOSOMAL-PROTEIN-SERINE ACETYLTRANSFERASE"/>
    <property type="match status" value="1"/>
</dbReference>
<dbReference type="InterPro" id="IPR016181">
    <property type="entry name" value="Acyl_CoA_acyltransferase"/>
</dbReference>
<dbReference type="Pfam" id="PF13302">
    <property type="entry name" value="Acetyltransf_3"/>
    <property type="match status" value="1"/>
</dbReference>
<dbReference type="PROSITE" id="PS51186">
    <property type="entry name" value="GNAT"/>
    <property type="match status" value="1"/>
</dbReference>
<feature type="domain" description="N-acetyltransferase" evidence="1">
    <location>
        <begin position="20"/>
        <end position="186"/>
    </location>
</feature>
<evidence type="ECO:0000313" key="2">
    <source>
        <dbReference type="EMBL" id="PAP77881.1"/>
    </source>
</evidence>
<reference evidence="2 3" key="1">
    <citation type="submission" date="2016-11" db="EMBL/GenBank/DDBJ databases">
        <title>Study of marine rhodopsin-containing bacteria.</title>
        <authorList>
            <person name="Yoshizawa S."/>
            <person name="Kumagai Y."/>
            <person name="Kogure K."/>
        </authorList>
    </citation>
    <scope>NUCLEOTIDE SEQUENCE [LARGE SCALE GENOMIC DNA]</scope>
    <source>
        <strain evidence="2 3">SAORIC-28</strain>
    </source>
</reference>
<dbReference type="Proteomes" id="UP000216339">
    <property type="component" value="Unassembled WGS sequence"/>
</dbReference>
<sequence>MADASNPFAAGLPTLDGGRVRLRAVRPADDADLLAVFEDPAHLRYWSHGPLDDLDAARRYREGIEANARDRALFQWAITEPADDRMIGSATLGAWNRQNRRADVGFILRPDRVGRGLASDAVRTLIRFGIDGMDLHRVEADVDPANTGSIRLLERLGFVREGYFRERWFTFGSWKDSAMYGLLAADFDG</sequence>
<dbReference type="InterPro" id="IPR000182">
    <property type="entry name" value="GNAT_dom"/>
</dbReference>
<gene>
    <name evidence="2" type="ORF">BSZ37_16255</name>
</gene>
<dbReference type="GO" id="GO:0005737">
    <property type="term" value="C:cytoplasm"/>
    <property type="evidence" value="ECO:0007669"/>
    <property type="project" value="TreeGrafter"/>
</dbReference>
<dbReference type="AlphaFoldDB" id="A0A271J2Y5"/>
<accession>A0A271J2Y5</accession>
<comment type="caution">
    <text evidence="2">The sequence shown here is derived from an EMBL/GenBank/DDBJ whole genome shotgun (WGS) entry which is preliminary data.</text>
</comment>
<evidence type="ECO:0000259" key="1">
    <source>
        <dbReference type="PROSITE" id="PS51186"/>
    </source>
</evidence>
<dbReference type="GO" id="GO:0008999">
    <property type="term" value="F:protein-N-terminal-alanine acetyltransferase activity"/>
    <property type="evidence" value="ECO:0007669"/>
    <property type="project" value="TreeGrafter"/>
</dbReference>
<name>A0A271J2Y5_9BACT</name>